<accession>A0ABV6BGX8</accession>
<dbReference type="EMBL" id="JBHLXP010000001">
    <property type="protein sequence ID" value="MFC0048773.1"/>
    <property type="molecule type" value="Genomic_DNA"/>
</dbReference>
<keyword evidence="2" id="KW-1185">Reference proteome</keyword>
<organism evidence="1 2">
    <name type="scientific">Rheinheimera tilapiae</name>
    <dbReference type="NCBI Taxonomy" id="875043"/>
    <lineage>
        <taxon>Bacteria</taxon>
        <taxon>Pseudomonadati</taxon>
        <taxon>Pseudomonadota</taxon>
        <taxon>Gammaproteobacteria</taxon>
        <taxon>Chromatiales</taxon>
        <taxon>Chromatiaceae</taxon>
        <taxon>Rheinheimera</taxon>
    </lineage>
</organism>
<gene>
    <name evidence="1" type="ORF">ACFFJP_10800</name>
</gene>
<comment type="caution">
    <text evidence="1">The sequence shown here is derived from an EMBL/GenBank/DDBJ whole genome shotgun (WGS) entry which is preliminary data.</text>
</comment>
<evidence type="ECO:0000313" key="2">
    <source>
        <dbReference type="Proteomes" id="UP001589813"/>
    </source>
</evidence>
<protein>
    <recommendedName>
        <fullName evidence="3">Aspartate-semialdehyde dehydrogenase</fullName>
    </recommendedName>
</protein>
<sequence length="407" mass="46343">MTETSAQCQSVSTICTVRQALLQNAKANDFAGYDPFDGLNSRLFNWLPALKKGLFGLAWIQFHKRSPVNFRPLCGIPKGRNPKGVALFILGMLEDYRRTGDENLLAQCVELADWLLTQQSDKTQWQHSCWGYHFDWNARAFFVPKGKPNVITTIYVAQALYALSQLSARPANWQQYRDVAFDAAHFIVNSLYTEHDGRAFFAYIPGETAFVHNASLWGAAWVAVVASQTANQQYADLALQVAWQSVREQGQDGSWVYGARHHHQFIDGFHTGYNLEALHMIGQALQTDEFADAIAQGLQFYKTELFEADGTAKYYHNNRYPLDMHSVAQAVFTLCRVGGTSDDFVLADKVIQWSLRELYLPASGQFYYQKQPGFSNKINYIRWTQAWVYYAFAYFGRVSPIQPEPKE</sequence>
<evidence type="ECO:0000313" key="1">
    <source>
        <dbReference type="EMBL" id="MFC0048773.1"/>
    </source>
</evidence>
<dbReference type="RefSeq" id="WP_377243265.1">
    <property type="nucleotide sequence ID" value="NZ_JBHLXP010000001.1"/>
</dbReference>
<reference evidence="1 2" key="1">
    <citation type="submission" date="2024-09" db="EMBL/GenBank/DDBJ databases">
        <authorList>
            <person name="Sun Q."/>
            <person name="Mori K."/>
        </authorList>
    </citation>
    <scope>NUCLEOTIDE SEQUENCE [LARGE SCALE GENOMIC DNA]</scope>
    <source>
        <strain evidence="1 2">KCTC 23315</strain>
    </source>
</reference>
<evidence type="ECO:0008006" key="3">
    <source>
        <dbReference type="Google" id="ProtNLM"/>
    </source>
</evidence>
<name>A0ABV6BGX8_9GAMM</name>
<dbReference type="Proteomes" id="UP001589813">
    <property type="component" value="Unassembled WGS sequence"/>
</dbReference>
<proteinExistence type="predicted"/>
<dbReference type="SUPFAM" id="SSF48239">
    <property type="entry name" value="Terpenoid cyclases/Protein prenyltransferases"/>
    <property type="match status" value="1"/>
</dbReference>
<dbReference type="InterPro" id="IPR008930">
    <property type="entry name" value="Terpenoid_cyclase/PrenylTrfase"/>
</dbReference>